<comment type="caution">
    <text evidence="1">The sequence shown here is derived from an EMBL/GenBank/DDBJ whole genome shotgun (WGS) entry which is preliminary data.</text>
</comment>
<evidence type="ECO:0000313" key="1">
    <source>
        <dbReference type="EMBL" id="MBI2096847.1"/>
    </source>
</evidence>
<organism evidence="1 2">
    <name type="scientific">Candidatus Sungiibacteriota bacterium</name>
    <dbReference type="NCBI Taxonomy" id="2750080"/>
    <lineage>
        <taxon>Bacteria</taxon>
        <taxon>Candidatus Sungiibacteriota</taxon>
    </lineage>
</organism>
<protein>
    <submittedName>
        <fullName evidence="1">Uncharacterized protein</fullName>
    </submittedName>
</protein>
<proteinExistence type="predicted"/>
<sequence length="68" mass="8234">MLKNHNHDLVKQLSEDSSSLYRYDEYIKNAKGCDHCVNLWKKLRELDEERVKMLAEEITRHAKENRFN</sequence>
<accession>A0A931SBA3</accession>
<evidence type="ECO:0000313" key="2">
    <source>
        <dbReference type="Proteomes" id="UP000724148"/>
    </source>
</evidence>
<reference evidence="1" key="1">
    <citation type="submission" date="2020-07" db="EMBL/GenBank/DDBJ databases">
        <title>Huge and variable diversity of episymbiotic CPR bacteria and DPANN archaea in groundwater ecosystems.</title>
        <authorList>
            <person name="He C.Y."/>
            <person name="Keren R."/>
            <person name="Whittaker M."/>
            <person name="Farag I.F."/>
            <person name="Doudna J."/>
            <person name="Cate J.H.D."/>
            <person name="Banfield J.F."/>
        </authorList>
    </citation>
    <scope>NUCLEOTIDE SEQUENCE</scope>
    <source>
        <strain evidence="1">NC_groundwater_193_Ag_S-0.1um_51_7</strain>
    </source>
</reference>
<dbReference type="Proteomes" id="UP000724148">
    <property type="component" value="Unassembled WGS sequence"/>
</dbReference>
<name>A0A931SBA3_9BACT</name>
<dbReference type="AlphaFoldDB" id="A0A931SBA3"/>
<gene>
    <name evidence="1" type="ORF">HYT40_01685</name>
</gene>
<dbReference type="EMBL" id="JACOZA010000040">
    <property type="protein sequence ID" value="MBI2096847.1"/>
    <property type="molecule type" value="Genomic_DNA"/>
</dbReference>